<dbReference type="EMBL" id="VCDN01000041">
    <property type="protein sequence ID" value="MDX7987827.1"/>
    <property type="molecule type" value="Genomic_DNA"/>
</dbReference>
<gene>
    <name evidence="1" type="ORF">FE392_10865</name>
</gene>
<dbReference type="RefSeq" id="WP_319930244.1">
    <property type="nucleotide sequence ID" value="NZ_VCDN01000041.1"/>
</dbReference>
<comment type="caution">
    <text evidence="1">The sequence shown here is derived from an EMBL/GenBank/DDBJ whole genome shotgun (WGS) entry which is preliminary data.</text>
</comment>
<reference evidence="2" key="1">
    <citation type="journal article" date="2024" name="Toxins">
        <title>Genome Sequence Analysis of Native Xenorhabdus Strains Isolated from Entomopathogenic Nematodes in Argentina.</title>
        <authorList>
            <person name="Palma L."/>
            <person name="Frizzo L."/>
            <person name="Kaiser S."/>
            <person name="Berry C."/>
            <person name="Caballero P."/>
            <person name="Bode H.B."/>
            <person name="Del Valle E.E."/>
        </authorList>
    </citation>
    <scope>NUCLEOTIDE SEQUENCE [LARGE SCALE GENOMIC DNA]</scope>
    <source>
        <strain evidence="2">12</strain>
    </source>
</reference>
<proteinExistence type="predicted"/>
<protein>
    <recommendedName>
        <fullName evidence="3">Phage protein</fullName>
    </recommendedName>
</protein>
<dbReference type="Proteomes" id="UP001271890">
    <property type="component" value="Unassembled WGS sequence"/>
</dbReference>
<organism evidence="1 2">
    <name type="scientific">Xenorhabdus santafensis</name>
    <dbReference type="NCBI Taxonomy" id="2582833"/>
    <lineage>
        <taxon>Bacteria</taxon>
        <taxon>Pseudomonadati</taxon>
        <taxon>Pseudomonadota</taxon>
        <taxon>Gammaproteobacteria</taxon>
        <taxon>Enterobacterales</taxon>
        <taxon>Morganellaceae</taxon>
        <taxon>Xenorhabdus</taxon>
    </lineage>
</organism>
<name>A0ABU4SAK8_9GAMM</name>
<sequence length="195" mass="22832">MKERSIIFNGDMVHAILDGRKTQTRRIAEFKLRENGYNLRFSGLRVGYYHNGMPSSGFVLRAADAGCWNDRTFPLHCPYGQISEQLWVRESKQIPRETSRILLEITDIRIERLQDISEQDVIAEGLMKISKDGQLFKFGISDMDGLPGGCDVGWKWREWEINPEIAYKKLWESIYGESSWDANPWVWVIDFRRIR</sequence>
<evidence type="ECO:0008006" key="3">
    <source>
        <dbReference type="Google" id="ProtNLM"/>
    </source>
</evidence>
<evidence type="ECO:0000313" key="1">
    <source>
        <dbReference type="EMBL" id="MDX7987827.1"/>
    </source>
</evidence>
<keyword evidence="2" id="KW-1185">Reference proteome</keyword>
<evidence type="ECO:0000313" key="2">
    <source>
        <dbReference type="Proteomes" id="UP001271890"/>
    </source>
</evidence>
<accession>A0ABU4SAK8</accession>